<feature type="domain" description="STAS" evidence="1">
    <location>
        <begin position="20"/>
        <end position="119"/>
    </location>
</feature>
<sequence length="119" mass="12751">MAEVYLYARGGVVPEVSEHLVSFSGNLTIGNISDAHLALVDAMGQDAPVVVSLDDVSEVDLTFAQLLEAARRTATARGQIIRLEKPAEGALLQVLQRGGFLDPDDADRANFWFGGKTHS</sequence>
<reference evidence="2 3" key="1">
    <citation type="journal article" date="2015" name="Biotechnol. Bioeng.">
        <title>Genome sequence and phenotypic characterization of Caulobacter segnis.</title>
        <authorList>
            <person name="Patel S."/>
            <person name="Fletcher B."/>
            <person name="Scott D.C."/>
            <person name="Ely B."/>
        </authorList>
    </citation>
    <scope>NUCLEOTIDE SEQUENCE [LARGE SCALE GENOMIC DNA]</scope>
    <source>
        <strain evidence="2 3">TK0059</strain>
    </source>
</reference>
<dbReference type="Proteomes" id="UP000240527">
    <property type="component" value="Chromosome"/>
</dbReference>
<dbReference type="SUPFAM" id="SSF52091">
    <property type="entry name" value="SpoIIaa-like"/>
    <property type="match status" value="1"/>
</dbReference>
<accession>A0ABN5IQX5</accession>
<proteinExistence type="predicted"/>
<evidence type="ECO:0000313" key="3">
    <source>
        <dbReference type="Proteomes" id="UP000240527"/>
    </source>
</evidence>
<name>A0ABN5IQX5_9CAUL</name>
<dbReference type="RefSeq" id="WP_083778342.1">
    <property type="nucleotide sequence ID" value="NZ_CP027850.1"/>
</dbReference>
<keyword evidence="3" id="KW-1185">Reference proteome</keyword>
<dbReference type="Pfam" id="PF13466">
    <property type="entry name" value="STAS_2"/>
    <property type="match status" value="1"/>
</dbReference>
<dbReference type="InterPro" id="IPR002645">
    <property type="entry name" value="STAS_dom"/>
</dbReference>
<dbReference type="EMBL" id="CP027850">
    <property type="protein sequence ID" value="AVQ00778.1"/>
    <property type="molecule type" value="Genomic_DNA"/>
</dbReference>
<dbReference type="InterPro" id="IPR058548">
    <property type="entry name" value="MlaB-like_STAS"/>
</dbReference>
<gene>
    <name evidence="2" type="ORF">B7G68_02215</name>
</gene>
<protein>
    <submittedName>
        <fullName evidence="2">STAS domain-containing protein</fullName>
    </submittedName>
</protein>
<dbReference type="PROSITE" id="PS50801">
    <property type="entry name" value="STAS"/>
    <property type="match status" value="1"/>
</dbReference>
<organism evidence="2 3">
    <name type="scientific">Caulobacter segnis</name>
    <dbReference type="NCBI Taxonomy" id="88688"/>
    <lineage>
        <taxon>Bacteria</taxon>
        <taxon>Pseudomonadati</taxon>
        <taxon>Pseudomonadota</taxon>
        <taxon>Alphaproteobacteria</taxon>
        <taxon>Caulobacterales</taxon>
        <taxon>Caulobacteraceae</taxon>
        <taxon>Caulobacter</taxon>
    </lineage>
</organism>
<dbReference type="Gene3D" id="3.30.750.24">
    <property type="entry name" value="STAS domain"/>
    <property type="match status" value="1"/>
</dbReference>
<evidence type="ECO:0000259" key="1">
    <source>
        <dbReference type="PROSITE" id="PS50801"/>
    </source>
</evidence>
<dbReference type="InterPro" id="IPR036513">
    <property type="entry name" value="STAS_dom_sf"/>
</dbReference>
<evidence type="ECO:0000313" key="2">
    <source>
        <dbReference type="EMBL" id="AVQ00778.1"/>
    </source>
</evidence>